<reference evidence="2" key="1">
    <citation type="submission" date="2023-10" db="EMBL/GenBank/DDBJ databases">
        <authorList>
            <person name="Chen Y."/>
            <person name="Shah S."/>
            <person name="Dougan E. K."/>
            <person name="Thang M."/>
            <person name="Chan C."/>
        </authorList>
    </citation>
    <scope>NUCLEOTIDE SEQUENCE [LARGE SCALE GENOMIC DNA]</scope>
</reference>
<sequence>MQEASTYLEDSNGCFATEVLKCLDPDERERLVGITFTHGSRVVSFRLLEETAERCVALREFIRRPAELNRFAHSACPSLHSWALGNCWAAPHRAHIESARAHCSEPTPADTAAKQQAVAAACACRRSCLCVSPSGAAAAPHAHQQGRNLEGGSLVSPPTGPLA</sequence>
<dbReference type="Proteomes" id="UP001189429">
    <property type="component" value="Unassembled WGS sequence"/>
</dbReference>
<comment type="caution">
    <text evidence="2">The sequence shown here is derived from an EMBL/GenBank/DDBJ whole genome shotgun (WGS) entry which is preliminary data.</text>
</comment>
<organism evidence="2 3">
    <name type="scientific">Prorocentrum cordatum</name>
    <dbReference type="NCBI Taxonomy" id="2364126"/>
    <lineage>
        <taxon>Eukaryota</taxon>
        <taxon>Sar</taxon>
        <taxon>Alveolata</taxon>
        <taxon>Dinophyceae</taxon>
        <taxon>Prorocentrales</taxon>
        <taxon>Prorocentraceae</taxon>
        <taxon>Prorocentrum</taxon>
    </lineage>
</organism>
<name>A0ABN9UZK4_9DINO</name>
<feature type="region of interest" description="Disordered" evidence="1">
    <location>
        <begin position="141"/>
        <end position="163"/>
    </location>
</feature>
<dbReference type="EMBL" id="CAUYUJ010016479">
    <property type="protein sequence ID" value="CAK0865729.1"/>
    <property type="molecule type" value="Genomic_DNA"/>
</dbReference>
<evidence type="ECO:0000313" key="3">
    <source>
        <dbReference type="Proteomes" id="UP001189429"/>
    </source>
</evidence>
<keyword evidence="3" id="KW-1185">Reference proteome</keyword>
<protein>
    <submittedName>
        <fullName evidence="2">Uncharacterized protein</fullName>
    </submittedName>
</protein>
<proteinExistence type="predicted"/>
<evidence type="ECO:0000256" key="1">
    <source>
        <dbReference type="SAM" id="MobiDB-lite"/>
    </source>
</evidence>
<evidence type="ECO:0000313" key="2">
    <source>
        <dbReference type="EMBL" id="CAK0865729.1"/>
    </source>
</evidence>
<accession>A0ABN9UZK4</accession>
<gene>
    <name evidence="2" type="ORF">PCOR1329_LOCUS53172</name>
</gene>